<accession>A0AAE0J0I4</accession>
<feature type="region of interest" description="Disordered" evidence="1">
    <location>
        <begin position="102"/>
        <end position="189"/>
    </location>
</feature>
<reference evidence="2" key="1">
    <citation type="journal article" date="2023" name="Mol. Phylogenet. Evol.">
        <title>Genome-scale phylogeny and comparative genomics of the fungal order Sordariales.</title>
        <authorList>
            <person name="Hensen N."/>
            <person name="Bonometti L."/>
            <person name="Westerberg I."/>
            <person name="Brannstrom I.O."/>
            <person name="Guillou S."/>
            <person name="Cros-Aarteil S."/>
            <person name="Calhoun S."/>
            <person name="Haridas S."/>
            <person name="Kuo A."/>
            <person name="Mondo S."/>
            <person name="Pangilinan J."/>
            <person name="Riley R."/>
            <person name="LaButti K."/>
            <person name="Andreopoulos B."/>
            <person name="Lipzen A."/>
            <person name="Chen C."/>
            <person name="Yan M."/>
            <person name="Daum C."/>
            <person name="Ng V."/>
            <person name="Clum A."/>
            <person name="Steindorff A."/>
            <person name="Ohm R.A."/>
            <person name="Martin F."/>
            <person name="Silar P."/>
            <person name="Natvig D.O."/>
            <person name="Lalanne C."/>
            <person name="Gautier V."/>
            <person name="Ament-Velasquez S.L."/>
            <person name="Kruys A."/>
            <person name="Hutchinson M.I."/>
            <person name="Powell A.J."/>
            <person name="Barry K."/>
            <person name="Miller A.N."/>
            <person name="Grigoriev I.V."/>
            <person name="Debuchy R."/>
            <person name="Gladieux P."/>
            <person name="Hiltunen Thoren M."/>
            <person name="Johannesson H."/>
        </authorList>
    </citation>
    <scope>NUCLEOTIDE SEQUENCE</scope>
    <source>
        <strain evidence="2">SMH4131-1</strain>
    </source>
</reference>
<feature type="compositionally biased region" description="Low complexity" evidence="1">
    <location>
        <begin position="1"/>
        <end position="11"/>
    </location>
</feature>
<name>A0AAE0J0I4_9PEZI</name>
<reference evidence="2" key="2">
    <citation type="submission" date="2023-06" db="EMBL/GenBank/DDBJ databases">
        <authorList>
            <consortium name="Lawrence Berkeley National Laboratory"/>
            <person name="Haridas S."/>
            <person name="Hensen N."/>
            <person name="Bonometti L."/>
            <person name="Westerberg I."/>
            <person name="Brannstrom I.O."/>
            <person name="Guillou S."/>
            <person name="Cros-Aarteil S."/>
            <person name="Calhoun S."/>
            <person name="Kuo A."/>
            <person name="Mondo S."/>
            <person name="Pangilinan J."/>
            <person name="Riley R."/>
            <person name="Labutti K."/>
            <person name="Andreopoulos B."/>
            <person name="Lipzen A."/>
            <person name="Chen C."/>
            <person name="Yanf M."/>
            <person name="Daum C."/>
            <person name="Ng V."/>
            <person name="Clum A."/>
            <person name="Steindorff A."/>
            <person name="Ohm R."/>
            <person name="Martin F."/>
            <person name="Silar P."/>
            <person name="Natvig D."/>
            <person name="Lalanne C."/>
            <person name="Gautier V."/>
            <person name="Ament-Velasquez S.L."/>
            <person name="Kruys A."/>
            <person name="Hutchinson M.I."/>
            <person name="Powell A.J."/>
            <person name="Barry K."/>
            <person name="Miller A.N."/>
            <person name="Grigoriev I.V."/>
            <person name="Debuchy R."/>
            <person name="Gladieux P."/>
            <person name="Thoren M.H."/>
            <person name="Johannesson H."/>
        </authorList>
    </citation>
    <scope>NUCLEOTIDE SEQUENCE</scope>
    <source>
        <strain evidence="2">SMH4131-1</strain>
    </source>
</reference>
<keyword evidence="3" id="KW-1185">Reference proteome</keyword>
<feature type="compositionally biased region" description="Basic residues" evidence="1">
    <location>
        <begin position="129"/>
        <end position="138"/>
    </location>
</feature>
<comment type="caution">
    <text evidence="2">The sequence shown here is derived from an EMBL/GenBank/DDBJ whole genome shotgun (WGS) entry which is preliminary data.</text>
</comment>
<feature type="region of interest" description="Disordered" evidence="1">
    <location>
        <begin position="59"/>
        <end position="87"/>
    </location>
</feature>
<feature type="region of interest" description="Disordered" evidence="1">
    <location>
        <begin position="1"/>
        <end position="40"/>
    </location>
</feature>
<evidence type="ECO:0000313" key="2">
    <source>
        <dbReference type="EMBL" id="KAK3333906.1"/>
    </source>
</evidence>
<dbReference type="EMBL" id="JAUEPO010000002">
    <property type="protein sequence ID" value="KAK3333906.1"/>
    <property type="molecule type" value="Genomic_DNA"/>
</dbReference>
<dbReference type="AlphaFoldDB" id="A0AAE0J0I4"/>
<feature type="compositionally biased region" description="Acidic residues" evidence="1">
    <location>
        <begin position="106"/>
        <end position="116"/>
    </location>
</feature>
<organism evidence="2 3">
    <name type="scientific">Cercophora scortea</name>
    <dbReference type="NCBI Taxonomy" id="314031"/>
    <lineage>
        <taxon>Eukaryota</taxon>
        <taxon>Fungi</taxon>
        <taxon>Dikarya</taxon>
        <taxon>Ascomycota</taxon>
        <taxon>Pezizomycotina</taxon>
        <taxon>Sordariomycetes</taxon>
        <taxon>Sordariomycetidae</taxon>
        <taxon>Sordariales</taxon>
        <taxon>Lasiosphaeriaceae</taxon>
        <taxon>Cercophora</taxon>
    </lineage>
</organism>
<dbReference type="Proteomes" id="UP001286456">
    <property type="component" value="Unassembled WGS sequence"/>
</dbReference>
<protein>
    <submittedName>
        <fullName evidence="2">Uncharacterized protein</fullName>
    </submittedName>
</protein>
<evidence type="ECO:0000313" key="3">
    <source>
        <dbReference type="Proteomes" id="UP001286456"/>
    </source>
</evidence>
<evidence type="ECO:0000256" key="1">
    <source>
        <dbReference type="SAM" id="MobiDB-lite"/>
    </source>
</evidence>
<gene>
    <name evidence="2" type="ORF">B0T19DRAFT_483865</name>
</gene>
<sequence length="296" mass="32393">MSASSRPRGSSPQPPAAPATATAVGGFPPPNFALRCPSVEPGSRFGAVVKSALAAIASNNSNSDSDGRHHSTNTGGNVDDTEAIPRAESFESFARGWMRSYSTAFSEEEEEEEEDTTYPVSSGAGAGARTRRRIRSRSRSPVYQQPDYRDDRYPTSTPGLGSATLHHHQSQSHYQQSPYPHPTTHPRYDPEIIPAASAELLALEAASAELRVLQSELDVVSTQLSGLEGWQARVAAAVVQRNVETFFDSADDGVRAVRDGARMERTRVEWTVERMRGRLAELRRRLELRRRQGFGG</sequence>
<proteinExistence type="predicted"/>